<dbReference type="CDD" id="cd01127">
    <property type="entry name" value="TrwB_TraG_TraD_VirD4"/>
    <property type="match status" value="1"/>
</dbReference>
<keyword evidence="2" id="KW-0812">Transmembrane</keyword>
<dbReference type="InterPro" id="IPR027417">
    <property type="entry name" value="P-loop_NTPase"/>
</dbReference>
<feature type="transmembrane region" description="Helical" evidence="2">
    <location>
        <begin position="67"/>
        <end position="86"/>
    </location>
</feature>
<proteinExistence type="predicted"/>
<feature type="transmembrane region" description="Helical" evidence="2">
    <location>
        <begin position="209"/>
        <end position="228"/>
    </location>
</feature>
<organism evidence="4 5">
    <name type="scientific">Bythopirellula goksoeyrii</name>
    <dbReference type="NCBI Taxonomy" id="1400387"/>
    <lineage>
        <taxon>Bacteria</taxon>
        <taxon>Pseudomonadati</taxon>
        <taxon>Planctomycetota</taxon>
        <taxon>Planctomycetia</taxon>
        <taxon>Pirellulales</taxon>
        <taxon>Lacipirellulaceae</taxon>
        <taxon>Bythopirellula</taxon>
    </lineage>
</organism>
<reference evidence="4 5" key="1">
    <citation type="submission" date="2019-08" db="EMBL/GenBank/DDBJ databases">
        <title>Deep-cultivation of Planctomycetes and their phenomic and genomic characterization uncovers novel biology.</title>
        <authorList>
            <person name="Wiegand S."/>
            <person name="Jogler M."/>
            <person name="Boedeker C."/>
            <person name="Pinto D."/>
            <person name="Vollmers J."/>
            <person name="Rivas-Marin E."/>
            <person name="Kohn T."/>
            <person name="Peeters S.H."/>
            <person name="Heuer A."/>
            <person name="Rast P."/>
            <person name="Oberbeckmann S."/>
            <person name="Bunk B."/>
            <person name="Jeske O."/>
            <person name="Meyerdierks A."/>
            <person name="Storesund J.E."/>
            <person name="Kallscheuer N."/>
            <person name="Luecker S."/>
            <person name="Lage O.M."/>
            <person name="Pohl T."/>
            <person name="Merkel B.J."/>
            <person name="Hornburger P."/>
            <person name="Mueller R.-W."/>
            <person name="Bruemmer F."/>
            <person name="Labrenz M."/>
            <person name="Spormann A.M."/>
            <person name="Op den Camp H."/>
            <person name="Overmann J."/>
            <person name="Amann R."/>
            <person name="Jetten M.S.M."/>
            <person name="Mascher T."/>
            <person name="Medema M.H."/>
            <person name="Devos D.P."/>
            <person name="Kaster A.-K."/>
            <person name="Ovreas L."/>
            <person name="Rohde M."/>
            <person name="Galperin M.Y."/>
            <person name="Jogler C."/>
        </authorList>
    </citation>
    <scope>NUCLEOTIDE SEQUENCE [LARGE SCALE GENOMIC DNA]</scope>
    <source>
        <strain evidence="4 5">Pr1d</strain>
    </source>
</reference>
<sequence length="775" mass="86085">MSKLDLYRTPANDNPTQPEKLPKEPLDFQFPITTKPGAPFTLRSFLFRLALVSLFGFVAPLSLLYDAYLVGLVSLCLLISYVHRTYKRVGTKVAGKLFTAYLIAHFSCFLSFNGFGGFVTLMFFGTVAYTLHVARKFRLHWNQRAACGMLPRTDIKEFLQSGKLPAGVKSKPTLPAFAAALRSWITYDPFNSQAAGVFKCSMGEAQNRVAASLSLAVLWAGVLVTPQALSWIRLLGNPVIFWPLALVTIPFALPLLSMFLSAGASLGKAHGIIEHQFDPKNWTPFIRDLQTSKNSVVRNSIFLGRVHGDGSPILYPAERLMRGGWIQGSPGSGKTLSLMQTQEQLIELGYSVVVLDLKASSFELMYSAHAAAQRVRQQQGRNVPIYPFTSVCGKASYLLDIYSQKFWSARSPEEKASIMLGFFGLNGAQVYGESWYRDAAWTVKQHLTSKYQNLKSFHEAAQRLGEELEYAKPWELSRQVKQDGEHPRLILNRLGMLDALNARSGYSQKILDRAINLVQLFQTPSVLYCGLPSITDPVGNPEVGRVILSSLLATATHTQHRPVRVVVLIDEFQRMVSRSLDIILQQARSRGVGVILTNQSSADLRAVDQNMPDTIAGNTAFQAWIKATDNIGVDQVRNFGGQYIEHLYSTTVSSSQNGPQTSRTTSEHVLDRVSTGLIDRVNASHDQYFLRISDDGGYAAYGSQLFIAQSGYHTATEQEYNDRMTRPWPDAVPGMLVNGEHRPSKGPTNKDLVGRDRPNPTSSRKRKTTPLNPPR</sequence>
<evidence type="ECO:0000259" key="3">
    <source>
        <dbReference type="Pfam" id="PF12696"/>
    </source>
</evidence>
<evidence type="ECO:0000313" key="4">
    <source>
        <dbReference type="EMBL" id="QEG37721.1"/>
    </source>
</evidence>
<name>A0A5B9QUI0_9BACT</name>
<feature type="region of interest" description="Disordered" evidence="1">
    <location>
        <begin position="1"/>
        <end position="23"/>
    </location>
</feature>
<dbReference type="SUPFAM" id="SSF52540">
    <property type="entry name" value="P-loop containing nucleoside triphosphate hydrolases"/>
    <property type="match status" value="1"/>
</dbReference>
<evidence type="ECO:0000256" key="2">
    <source>
        <dbReference type="SAM" id="Phobius"/>
    </source>
</evidence>
<protein>
    <submittedName>
        <fullName evidence="4">AAA-like domain protein</fullName>
    </submittedName>
</protein>
<keyword evidence="2" id="KW-1133">Transmembrane helix</keyword>
<evidence type="ECO:0000256" key="1">
    <source>
        <dbReference type="SAM" id="MobiDB-lite"/>
    </source>
</evidence>
<dbReference type="Proteomes" id="UP000323917">
    <property type="component" value="Chromosome"/>
</dbReference>
<keyword evidence="2" id="KW-0472">Membrane</keyword>
<dbReference type="Gene3D" id="3.40.50.300">
    <property type="entry name" value="P-loop containing nucleotide triphosphate hydrolases"/>
    <property type="match status" value="1"/>
</dbReference>
<keyword evidence="5" id="KW-1185">Reference proteome</keyword>
<feature type="transmembrane region" description="Helical" evidence="2">
    <location>
        <begin position="45"/>
        <end position="61"/>
    </location>
</feature>
<feature type="transmembrane region" description="Helical" evidence="2">
    <location>
        <begin position="240"/>
        <end position="260"/>
    </location>
</feature>
<evidence type="ECO:0000313" key="5">
    <source>
        <dbReference type="Proteomes" id="UP000323917"/>
    </source>
</evidence>
<dbReference type="Pfam" id="PF12696">
    <property type="entry name" value="TraG-D_C"/>
    <property type="match status" value="1"/>
</dbReference>
<dbReference type="OrthoDB" id="1802730at2"/>
<dbReference type="EMBL" id="CP042913">
    <property type="protein sequence ID" value="QEG37721.1"/>
    <property type="molecule type" value="Genomic_DNA"/>
</dbReference>
<feature type="domain" description="TraD/TraG TraM recognition site" evidence="3">
    <location>
        <begin position="564"/>
        <end position="666"/>
    </location>
</feature>
<accession>A0A5B9QUI0</accession>
<gene>
    <name evidence="4" type="ORF">Pr1d_50670</name>
</gene>
<dbReference type="AlphaFoldDB" id="A0A5B9QUI0"/>
<dbReference type="KEGG" id="bgok:Pr1d_50670"/>
<feature type="region of interest" description="Disordered" evidence="1">
    <location>
        <begin position="724"/>
        <end position="775"/>
    </location>
</feature>
<dbReference type="InterPro" id="IPR032689">
    <property type="entry name" value="TraG-D_C"/>
</dbReference>
<dbReference type="RefSeq" id="WP_148075911.1">
    <property type="nucleotide sequence ID" value="NZ_CP042913.1"/>
</dbReference>